<dbReference type="AlphaFoldDB" id="A0A8H6HR13"/>
<organism evidence="2 3">
    <name type="scientific">Ephemerocybe angulata</name>
    <dbReference type="NCBI Taxonomy" id="980116"/>
    <lineage>
        <taxon>Eukaryota</taxon>
        <taxon>Fungi</taxon>
        <taxon>Dikarya</taxon>
        <taxon>Basidiomycota</taxon>
        <taxon>Agaricomycotina</taxon>
        <taxon>Agaricomycetes</taxon>
        <taxon>Agaricomycetidae</taxon>
        <taxon>Agaricales</taxon>
        <taxon>Agaricineae</taxon>
        <taxon>Psathyrellaceae</taxon>
        <taxon>Ephemerocybe</taxon>
    </lineage>
</organism>
<evidence type="ECO:0000313" key="2">
    <source>
        <dbReference type="EMBL" id="KAF6751605.1"/>
    </source>
</evidence>
<accession>A0A8H6HR13</accession>
<evidence type="ECO:0000313" key="3">
    <source>
        <dbReference type="Proteomes" id="UP000521943"/>
    </source>
</evidence>
<feature type="compositionally biased region" description="Low complexity" evidence="1">
    <location>
        <begin position="27"/>
        <end position="39"/>
    </location>
</feature>
<feature type="region of interest" description="Disordered" evidence="1">
    <location>
        <begin position="1"/>
        <end position="49"/>
    </location>
</feature>
<comment type="caution">
    <text evidence="2">The sequence shown here is derived from an EMBL/GenBank/DDBJ whole genome shotgun (WGS) entry which is preliminary data.</text>
</comment>
<dbReference type="Proteomes" id="UP000521943">
    <property type="component" value="Unassembled WGS sequence"/>
</dbReference>
<dbReference type="EMBL" id="JACGCI010000048">
    <property type="protein sequence ID" value="KAF6751605.1"/>
    <property type="molecule type" value="Genomic_DNA"/>
</dbReference>
<name>A0A8H6HR13_9AGAR</name>
<gene>
    <name evidence="2" type="ORF">DFP72DRAFT_1135362</name>
</gene>
<reference evidence="2 3" key="1">
    <citation type="submission" date="2020-07" db="EMBL/GenBank/DDBJ databases">
        <title>Comparative genomics of pyrophilous fungi reveals a link between fire events and developmental genes.</title>
        <authorList>
            <consortium name="DOE Joint Genome Institute"/>
            <person name="Steindorff A.S."/>
            <person name="Carver A."/>
            <person name="Calhoun S."/>
            <person name="Stillman K."/>
            <person name="Liu H."/>
            <person name="Lipzen A."/>
            <person name="Pangilinan J."/>
            <person name="Labutti K."/>
            <person name="Bruns T.D."/>
            <person name="Grigoriev I.V."/>
        </authorList>
    </citation>
    <scope>NUCLEOTIDE SEQUENCE [LARGE SCALE GENOMIC DNA]</scope>
    <source>
        <strain evidence="2 3">CBS 144469</strain>
    </source>
</reference>
<protein>
    <submittedName>
        <fullName evidence="2">Uncharacterized protein</fullName>
    </submittedName>
</protein>
<evidence type="ECO:0000256" key="1">
    <source>
        <dbReference type="SAM" id="MobiDB-lite"/>
    </source>
</evidence>
<sequence>MVRYLSPRCSASPSALLPRLPQPPNLASPLRPLAASPPTFTSPPPPATKARLHQRSVMLSLDLDGASVEHFELAGSDGDVRDDAGSSAPSSVWGSCGHSPGSCDSDLLVCLAAYDPLHSPSPAVAIASSSNSSLSGPQLSRLGQWSWSRVLGMLLTSVVGQFVVAQDPLRQPVQQSKKFFHLPSSLSSRRKRLVDEVRRRLSMLRPW</sequence>
<keyword evidence="3" id="KW-1185">Reference proteome</keyword>
<proteinExistence type="predicted"/>